<feature type="transmembrane region" description="Helical" evidence="2">
    <location>
        <begin position="47"/>
        <end position="67"/>
    </location>
</feature>
<keyword evidence="2" id="KW-0472">Membrane</keyword>
<dbReference type="AlphaFoldDB" id="A0A380P4S5"/>
<dbReference type="Proteomes" id="UP000254150">
    <property type="component" value="Unassembled WGS sequence"/>
</dbReference>
<accession>A0A380P4S5</accession>
<sequence>MADKNQRKKRRDDYTPPPRSRSDLAREREWERERQRAALPPLPQRRLIATVLAIAALCGGGFLFFLLPSQERVADLRENGVLVLAEVTSVTTNKYGEVGNVGVRFSGPGGQVETELVEWGGKLPDGLRQGAQVPVTYAPEDPNLVMTTAWVQDPPGMTLPMIIALLLAPLALLAGVLMTVRRRKLLKEYARLAPA</sequence>
<name>A0A380P4S5_STRGR</name>
<reference evidence="3 4" key="1">
    <citation type="submission" date="2018-06" db="EMBL/GenBank/DDBJ databases">
        <authorList>
            <consortium name="Pathogen Informatics"/>
            <person name="Doyle S."/>
        </authorList>
    </citation>
    <scope>NUCLEOTIDE SEQUENCE [LARGE SCALE GENOMIC DNA]</scope>
    <source>
        <strain evidence="3 4">NCTC7807</strain>
    </source>
</reference>
<feature type="transmembrane region" description="Helical" evidence="2">
    <location>
        <begin position="159"/>
        <end position="180"/>
    </location>
</feature>
<dbReference type="GeneID" id="95068926"/>
<dbReference type="RefSeq" id="WP_100453517.1">
    <property type="nucleotide sequence ID" value="NZ_UHID01000007.1"/>
</dbReference>
<proteinExistence type="predicted"/>
<evidence type="ECO:0000313" key="3">
    <source>
        <dbReference type="EMBL" id="SUP60095.1"/>
    </source>
</evidence>
<feature type="compositionally biased region" description="Basic residues" evidence="1">
    <location>
        <begin position="1"/>
        <end position="10"/>
    </location>
</feature>
<evidence type="ECO:0008006" key="5">
    <source>
        <dbReference type="Google" id="ProtNLM"/>
    </source>
</evidence>
<dbReference type="EMBL" id="UHID01000007">
    <property type="protein sequence ID" value="SUP60095.1"/>
    <property type="molecule type" value="Genomic_DNA"/>
</dbReference>
<feature type="region of interest" description="Disordered" evidence="1">
    <location>
        <begin position="1"/>
        <end position="29"/>
    </location>
</feature>
<evidence type="ECO:0000256" key="1">
    <source>
        <dbReference type="SAM" id="MobiDB-lite"/>
    </source>
</evidence>
<organism evidence="3 4">
    <name type="scientific">Streptomyces griseus</name>
    <dbReference type="NCBI Taxonomy" id="1911"/>
    <lineage>
        <taxon>Bacteria</taxon>
        <taxon>Bacillati</taxon>
        <taxon>Actinomycetota</taxon>
        <taxon>Actinomycetes</taxon>
        <taxon>Kitasatosporales</taxon>
        <taxon>Streptomycetaceae</taxon>
        <taxon>Streptomyces</taxon>
    </lineage>
</organism>
<evidence type="ECO:0000313" key="4">
    <source>
        <dbReference type="Proteomes" id="UP000254150"/>
    </source>
</evidence>
<feature type="compositionally biased region" description="Basic and acidic residues" evidence="1">
    <location>
        <begin position="20"/>
        <end position="29"/>
    </location>
</feature>
<gene>
    <name evidence="3" type="ORF">NCTC7807_04159</name>
</gene>
<protein>
    <recommendedName>
        <fullName evidence="5">DUF3592 domain-containing protein</fullName>
    </recommendedName>
</protein>
<keyword evidence="2" id="KW-1133">Transmembrane helix</keyword>
<evidence type="ECO:0000256" key="2">
    <source>
        <dbReference type="SAM" id="Phobius"/>
    </source>
</evidence>
<keyword evidence="2" id="KW-0812">Transmembrane</keyword>